<accession>A0ABS6CDM0</accession>
<dbReference type="RefSeq" id="WP_216341991.1">
    <property type="nucleotide sequence ID" value="NZ_JAHLEM010000114.1"/>
</dbReference>
<keyword evidence="2" id="KW-1185">Reference proteome</keyword>
<proteinExistence type="predicted"/>
<name>A0ABS6CDM0_9ACTN</name>
<organism evidence="1 2">
    <name type="scientific">Streptomyces niphimycinicus</name>
    <dbReference type="NCBI Taxonomy" id="2842201"/>
    <lineage>
        <taxon>Bacteria</taxon>
        <taxon>Bacillati</taxon>
        <taxon>Actinomycetota</taxon>
        <taxon>Actinomycetes</taxon>
        <taxon>Kitasatosporales</taxon>
        <taxon>Streptomycetaceae</taxon>
        <taxon>Streptomyces</taxon>
    </lineage>
</organism>
<sequence>MDTVRNGMGLRLVAADELDGQSRPDACVEVFFGPVRLVGDPDAIHIPASFRITPTELVHLWTEAECALGEVRVEVMRAETEWKKALGEWYVEGRHAVESGEPGNALLAGVLEALRKHS</sequence>
<evidence type="ECO:0000313" key="1">
    <source>
        <dbReference type="EMBL" id="MBU3864992.1"/>
    </source>
</evidence>
<evidence type="ECO:0000313" key="2">
    <source>
        <dbReference type="Proteomes" id="UP000720508"/>
    </source>
</evidence>
<dbReference type="EMBL" id="JAHLEM010000114">
    <property type="protein sequence ID" value="MBU3864992.1"/>
    <property type="molecule type" value="Genomic_DNA"/>
</dbReference>
<comment type="caution">
    <text evidence="1">The sequence shown here is derived from an EMBL/GenBank/DDBJ whole genome shotgun (WGS) entry which is preliminary data.</text>
</comment>
<dbReference type="Proteomes" id="UP000720508">
    <property type="component" value="Unassembled WGS sequence"/>
</dbReference>
<protein>
    <submittedName>
        <fullName evidence="1">Uncharacterized protein</fullName>
    </submittedName>
</protein>
<reference evidence="1 2" key="1">
    <citation type="submission" date="2021-06" db="EMBL/GenBank/DDBJ databases">
        <authorList>
            <person name="Pan X."/>
        </authorList>
    </citation>
    <scope>NUCLEOTIDE SEQUENCE [LARGE SCALE GENOMIC DNA]</scope>
    <source>
        <strain evidence="1 2">4503</strain>
    </source>
</reference>
<gene>
    <name evidence="1" type="ORF">KN815_13170</name>
</gene>